<evidence type="ECO:0000256" key="1">
    <source>
        <dbReference type="ARBA" id="ARBA00004651"/>
    </source>
</evidence>
<evidence type="ECO:0000313" key="10">
    <source>
        <dbReference type="Proteomes" id="UP001385809"/>
    </source>
</evidence>
<keyword evidence="3 7" id="KW-0812">Transmembrane</keyword>
<gene>
    <name evidence="9" type="ORF">WCD74_23680</name>
</gene>
<evidence type="ECO:0000256" key="7">
    <source>
        <dbReference type="SAM" id="Phobius"/>
    </source>
</evidence>
<keyword evidence="2" id="KW-1003">Cell membrane</keyword>
<comment type="caution">
    <text evidence="9">The sequence shown here is derived from an EMBL/GenBank/DDBJ whole genome shotgun (WGS) entry which is preliminary data.</text>
</comment>
<feature type="region of interest" description="Disordered" evidence="6">
    <location>
        <begin position="1"/>
        <end position="46"/>
    </location>
</feature>
<evidence type="ECO:0000313" key="9">
    <source>
        <dbReference type="EMBL" id="MEJ2870783.1"/>
    </source>
</evidence>
<dbReference type="RefSeq" id="WP_337697355.1">
    <property type="nucleotide sequence ID" value="NZ_JBBEGN010000016.1"/>
</dbReference>
<evidence type="ECO:0000256" key="3">
    <source>
        <dbReference type="ARBA" id="ARBA00022692"/>
    </source>
</evidence>
<keyword evidence="5 7" id="KW-0472">Membrane</keyword>
<sequence>MPTARPNGRPASASVGSPNHEGDTADGGWPGQDLGLPESGPGSVASPPRRLGQFLLDLLVGGLVASAISFPAPTYLSLAVWAVLVTVPVALLGQTPAMVLTGLRVLRADGADRVGAWALARTVSLFFVIPAVIIDRDARGLHDRVSRTVVVRTR</sequence>
<dbReference type="InterPro" id="IPR010432">
    <property type="entry name" value="RDD"/>
</dbReference>
<dbReference type="Pfam" id="PF06271">
    <property type="entry name" value="RDD"/>
    <property type="match status" value="1"/>
</dbReference>
<feature type="domain" description="RDD" evidence="8">
    <location>
        <begin position="73"/>
        <end position="146"/>
    </location>
</feature>
<evidence type="ECO:0000256" key="5">
    <source>
        <dbReference type="ARBA" id="ARBA00023136"/>
    </source>
</evidence>
<evidence type="ECO:0000259" key="8">
    <source>
        <dbReference type="Pfam" id="PF06271"/>
    </source>
</evidence>
<keyword evidence="10" id="KW-1185">Reference proteome</keyword>
<evidence type="ECO:0000256" key="2">
    <source>
        <dbReference type="ARBA" id="ARBA00022475"/>
    </source>
</evidence>
<feature type="transmembrane region" description="Helical" evidence="7">
    <location>
        <begin position="114"/>
        <end position="134"/>
    </location>
</feature>
<dbReference type="PANTHER" id="PTHR36115">
    <property type="entry name" value="PROLINE-RICH ANTIGEN HOMOLOG-RELATED"/>
    <property type="match status" value="1"/>
</dbReference>
<proteinExistence type="predicted"/>
<organism evidence="9 10">
    <name type="scientific">Actinomycetospora aurantiaca</name>
    <dbReference type="NCBI Taxonomy" id="3129233"/>
    <lineage>
        <taxon>Bacteria</taxon>
        <taxon>Bacillati</taxon>
        <taxon>Actinomycetota</taxon>
        <taxon>Actinomycetes</taxon>
        <taxon>Pseudonocardiales</taxon>
        <taxon>Pseudonocardiaceae</taxon>
        <taxon>Actinomycetospora</taxon>
    </lineage>
</organism>
<reference evidence="9 10" key="1">
    <citation type="submission" date="2024-03" db="EMBL/GenBank/DDBJ databases">
        <title>Actinomycetospora sp. OC33-EN08, a novel actinomycete isolated from wild orchid (Aerides multiflora).</title>
        <authorList>
            <person name="Suriyachadkun C."/>
        </authorList>
    </citation>
    <scope>NUCLEOTIDE SEQUENCE [LARGE SCALE GENOMIC DNA]</scope>
    <source>
        <strain evidence="9 10">OC33-EN08</strain>
    </source>
</reference>
<dbReference type="EMBL" id="JBBEGN010000016">
    <property type="protein sequence ID" value="MEJ2870783.1"/>
    <property type="molecule type" value="Genomic_DNA"/>
</dbReference>
<protein>
    <submittedName>
        <fullName evidence="9">RDD family protein</fullName>
    </submittedName>
</protein>
<evidence type="ECO:0000256" key="4">
    <source>
        <dbReference type="ARBA" id="ARBA00022989"/>
    </source>
</evidence>
<accession>A0ABU8MTZ6</accession>
<keyword evidence="4 7" id="KW-1133">Transmembrane helix</keyword>
<feature type="transmembrane region" description="Helical" evidence="7">
    <location>
        <begin position="78"/>
        <end position="102"/>
    </location>
</feature>
<dbReference type="PANTHER" id="PTHR36115:SF6">
    <property type="entry name" value="PROLINE-RICH ANTIGEN HOMOLOG"/>
    <property type="match status" value="1"/>
</dbReference>
<evidence type="ECO:0000256" key="6">
    <source>
        <dbReference type="SAM" id="MobiDB-lite"/>
    </source>
</evidence>
<comment type="subcellular location">
    <subcellularLocation>
        <location evidence="1">Cell membrane</location>
        <topology evidence="1">Multi-pass membrane protein</topology>
    </subcellularLocation>
</comment>
<dbReference type="InterPro" id="IPR051791">
    <property type="entry name" value="Pra-immunoreactive"/>
</dbReference>
<name>A0ABU8MTZ6_9PSEU</name>
<dbReference type="Proteomes" id="UP001385809">
    <property type="component" value="Unassembled WGS sequence"/>
</dbReference>